<feature type="non-terminal residue" evidence="4">
    <location>
        <position position="486"/>
    </location>
</feature>
<keyword evidence="1" id="KW-0862">Zinc</keyword>
<evidence type="ECO:0000256" key="2">
    <source>
        <dbReference type="SAM" id="MobiDB-lite"/>
    </source>
</evidence>
<keyword evidence="1" id="KW-0479">Metal-binding</keyword>
<dbReference type="EMBL" id="JABANM010020510">
    <property type="protein sequence ID" value="KAF4722716.1"/>
    <property type="molecule type" value="Genomic_DNA"/>
</dbReference>
<evidence type="ECO:0000313" key="4">
    <source>
        <dbReference type="EMBL" id="KAF4722716.1"/>
    </source>
</evidence>
<feature type="domain" description="CCHC-type" evidence="3">
    <location>
        <begin position="193"/>
        <end position="206"/>
    </location>
</feature>
<dbReference type="Gene3D" id="2.40.70.10">
    <property type="entry name" value="Acid Proteases"/>
    <property type="match status" value="1"/>
</dbReference>
<feature type="region of interest" description="Disordered" evidence="2">
    <location>
        <begin position="155"/>
        <end position="174"/>
    </location>
</feature>
<dbReference type="SUPFAM" id="SSF57756">
    <property type="entry name" value="Retrovirus zinc finger-like domains"/>
    <property type="match status" value="1"/>
</dbReference>
<dbReference type="InterPro" id="IPR001878">
    <property type="entry name" value="Znf_CCHC"/>
</dbReference>
<keyword evidence="1" id="KW-0863">Zinc-finger</keyword>
<gene>
    <name evidence="4" type="primary">PNMA2_5</name>
    <name evidence="4" type="ORF">FOZ62_027049</name>
</gene>
<accession>A0A7J6RR38</accession>
<comment type="caution">
    <text evidence="4">The sequence shown here is derived from an EMBL/GenBank/DDBJ whole genome shotgun (WGS) entry which is preliminary data.</text>
</comment>
<dbReference type="PROSITE" id="PS00141">
    <property type="entry name" value="ASP_PROTEASE"/>
    <property type="match status" value="1"/>
</dbReference>
<dbReference type="CDD" id="cd00303">
    <property type="entry name" value="retropepsin_like"/>
    <property type="match status" value="1"/>
</dbReference>
<dbReference type="GO" id="GO:0008270">
    <property type="term" value="F:zinc ion binding"/>
    <property type="evidence" value="ECO:0007669"/>
    <property type="project" value="UniProtKB-KW"/>
</dbReference>
<dbReference type="Proteomes" id="UP000574390">
    <property type="component" value="Unassembled WGS sequence"/>
</dbReference>
<feature type="region of interest" description="Disordered" evidence="2">
    <location>
        <begin position="210"/>
        <end position="244"/>
    </location>
</feature>
<evidence type="ECO:0000256" key="1">
    <source>
        <dbReference type="PROSITE-ProRule" id="PRU00047"/>
    </source>
</evidence>
<proteinExistence type="predicted"/>
<dbReference type="InterPro" id="IPR021109">
    <property type="entry name" value="Peptidase_aspartic_dom_sf"/>
</dbReference>
<dbReference type="GO" id="GO:0006508">
    <property type="term" value="P:proteolysis"/>
    <property type="evidence" value="ECO:0007669"/>
    <property type="project" value="InterPro"/>
</dbReference>
<name>A0A7J6RR38_PEROL</name>
<dbReference type="InterPro" id="IPR001969">
    <property type="entry name" value="Aspartic_peptidase_AS"/>
</dbReference>
<dbReference type="GO" id="GO:0004190">
    <property type="term" value="F:aspartic-type endopeptidase activity"/>
    <property type="evidence" value="ECO:0007669"/>
    <property type="project" value="InterPro"/>
</dbReference>
<dbReference type="InterPro" id="IPR036875">
    <property type="entry name" value="Znf_CCHC_sf"/>
</dbReference>
<organism evidence="4 5">
    <name type="scientific">Perkinsus olseni</name>
    <name type="common">Perkinsus atlanticus</name>
    <dbReference type="NCBI Taxonomy" id="32597"/>
    <lineage>
        <taxon>Eukaryota</taxon>
        <taxon>Sar</taxon>
        <taxon>Alveolata</taxon>
        <taxon>Perkinsozoa</taxon>
        <taxon>Perkinsea</taxon>
        <taxon>Perkinsida</taxon>
        <taxon>Perkinsidae</taxon>
        <taxon>Perkinsus</taxon>
    </lineage>
</organism>
<evidence type="ECO:0000259" key="3">
    <source>
        <dbReference type="PROSITE" id="PS50158"/>
    </source>
</evidence>
<protein>
    <submittedName>
        <fullName evidence="4">Paraneoplastic Ma antigen</fullName>
    </submittedName>
</protein>
<sequence length="486" mass="53867">NNEIMKTGSPTACAIARQDSDLSPSEELARNFLTLCNGQLLVSAIMDPNLYFALPECYDPLTTTLDFEQWVRKFKACAAANQAYLELQADQVKPIILTAFIRGLKGHSVDLARKVRNAYPTSIQAALEKAQFILSDPFSDARQDHDPGLVAISTSEDLPQAHTEPEHSSDGVENEPVWVDKIVAAIQGSRKLCHYCGRPGHFEKNCFKKARDKRAGEKRPRASSTSSGTNYEGDADGLPKATPSTALLDTGSSVSLVDRSVLSFLPIDYSINTSDAPFCKTANLDQLETLGSVVLSIWLQGHHISHKFYVVKNWRALPDGWKVKEVVHDDNKLYIVAAQPVLDKDGQHPARFYVAFNPDLIKPPSRAEQLGALRPHKKLLEATNGAQDAAKGIFKQWIHEGRLCPAKALISTLITKSRCYSYVTLNDLRDAFMHLWILPSNRQYYLVNPESGSPIPSTMTQRSMLSTVCPMGRATVLENWKLLYSG</sequence>
<dbReference type="GO" id="GO:0003676">
    <property type="term" value="F:nucleic acid binding"/>
    <property type="evidence" value="ECO:0007669"/>
    <property type="project" value="InterPro"/>
</dbReference>
<dbReference type="AlphaFoldDB" id="A0A7J6RR38"/>
<reference evidence="4 5" key="1">
    <citation type="submission" date="2020-04" db="EMBL/GenBank/DDBJ databases">
        <title>Perkinsus olseni comparative genomics.</title>
        <authorList>
            <person name="Bogema D.R."/>
        </authorList>
    </citation>
    <scope>NUCLEOTIDE SEQUENCE [LARGE SCALE GENOMIC DNA]</scope>
    <source>
        <strain evidence="4">ATCC PRA-205</strain>
    </source>
</reference>
<evidence type="ECO:0000313" key="5">
    <source>
        <dbReference type="Proteomes" id="UP000574390"/>
    </source>
</evidence>
<dbReference type="PROSITE" id="PS50158">
    <property type="entry name" value="ZF_CCHC"/>
    <property type="match status" value="1"/>
</dbReference>